<name>A0A0P9D709_9CHLR</name>
<reference evidence="5 6" key="1">
    <citation type="submission" date="2015-09" db="EMBL/GenBank/DDBJ databases">
        <title>Draft genome sequence of Kouleothrix aurantiaca JCM 19913.</title>
        <authorList>
            <person name="Hemp J."/>
        </authorList>
    </citation>
    <scope>NUCLEOTIDE SEQUENCE [LARGE SCALE GENOMIC DNA]</scope>
    <source>
        <strain evidence="5 6">COM-B</strain>
    </source>
</reference>
<dbReference type="SUPFAM" id="SSF51621">
    <property type="entry name" value="Phosphoenolpyruvate/pyruvate domain"/>
    <property type="match status" value="1"/>
</dbReference>
<dbReference type="InterPro" id="IPR040442">
    <property type="entry name" value="Pyrv_kinase-like_dom_sf"/>
</dbReference>
<keyword evidence="3" id="KW-0456">Lyase</keyword>
<accession>A0A0P9D709</accession>
<evidence type="ECO:0000256" key="3">
    <source>
        <dbReference type="ARBA" id="ARBA00023239"/>
    </source>
</evidence>
<keyword evidence="6" id="KW-1185">Reference proteome</keyword>
<dbReference type="Pfam" id="PF03328">
    <property type="entry name" value="HpcH_HpaI"/>
    <property type="match status" value="1"/>
</dbReference>
<comment type="similarity">
    <text evidence="1">Belongs to the HpcH/HpaI aldolase family.</text>
</comment>
<evidence type="ECO:0000256" key="1">
    <source>
        <dbReference type="ARBA" id="ARBA00005568"/>
    </source>
</evidence>
<evidence type="ECO:0000259" key="4">
    <source>
        <dbReference type="Pfam" id="PF03328"/>
    </source>
</evidence>
<dbReference type="GO" id="GO:0005737">
    <property type="term" value="C:cytoplasm"/>
    <property type="evidence" value="ECO:0007669"/>
    <property type="project" value="TreeGrafter"/>
</dbReference>
<gene>
    <name evidence="5" type="ORF">SE17_23625</name>
</gene>
<organism evidence="5 6">
    <name type="scientific">Kouleothrix aurantiaca</name>
    <dbReference type="NCBI Taxonomy" id="186479"/>
    <lineage>
        <taxon>Bacteria</taxon>
        <taxon>Bacillati</taxon>
        <taxon>Chloroflexota</taxon>
        <taxon>Chloroflexia</taxon>
        <taxon>Chloroflexales</taxon>
        <taxon>Roseiflexineae</taxon>
        <taxon>Roseiflexaceae</taxon>
        <taxon>Kouleothrix</taxon>
    </lineage>
</organism>
<keyword evidence="2" id="KW-0479">Metal-binding</keyword>
<dbReference type="EMBL" id="LJCR01001113">
    <property type="protein sequence ID" value="KPV51017.1"/>
    <property type="molecule type" value="Genomic_DNA"/>
</dbReference>
<dbReference type="GO" id="GO:0016832">
    <property type="term" value="F:aldehyde-lyase activity"/>
    <property type="evidence" value="ECO:0007669"/>
    <property type="project" value="TreeGrafter"/>
</dbReference>
<dbReference type="InterPro" id="IPR050251">
    <property type="entry name" value="HpcH-HpaI_aldolase"/>
</dbReference>
<sequence>MDSFRSKKIATNPVTEKLRGGQPCVGSWLTLCSPVAAESMANMGWDWLVVDVQHSPVGFETMLNCFRAIQLGGAVPLARVPWNETIWIQRTLDAGALGLVVPMVNSRADAEATVSNMRYATRGQRSYTTSRVAAYLDADYRTWADDNLAVIVMIETIQAVEQAEAILSVDGVVGCFIGPNDLALSMGITMKETGPGTEHEAAMLHVLEAAKKVGRAAGKHCFTAGEVSMRIGQGFQFLALASDGAFLAKAAQAELNAVDFAGTASASAQDLSGKLY</sequence>
<dbReference type="Proteomes" id="UP000050509">
    <property type="component" value="Unassembled WGS sequence"/>
</dbReference>
<dbReference type="PANTHER" id="PTHR30502">
    <property type="entry name" value="2-KETO-3-DEOXY-L-RHAMNONATE ALDOLASE"/>
    <property type="match status" value="1"/>
</dbReference>
<comment type="caution">
    <text evidence="5">The sequence shown here is derived from an EMBL/GenBank/DDBJ whole genome shotgun (WGS) entry which is preliminary data.</text>
</comment>
<feature type="domain" description="HpcH/HpaI aldolase/citrate lyase" evidence="4">
    <location>
        <begin position="26"/>
        <end position="248"/>
    </location>
</feature>
<protein>
    <recommendedName>
        <fullName evidence="4">HpcH/HpaI aldolase/citrate lyase domain-containing protein</fullName>
    </recommendedName>
</protein>
<evidence type="ECO:0000313" key="5">
    <source>
        <dbReference type="EMBL" id="KPV51017.1"/>
    </source>
</evidence>
<dbReference type="AlphaFoldDB" id="A0A0P9D709"/>
<dbReference type="PANTHER" id="PTHR30502:SF0">
    <property type="entry name" value="PHOSPHOENOLPYRUVATE CARBOXYLASE FAMILY PROTEIN"/>
    <property type="match status" value="1"/>
</dbReference>
<proteinExistence type="inferred from homology"/>
<dbReference type="InterPro" id="IPR015813">
    <property type="entry name" value="Pyrv/PenolPyrv_kinase-like_dom"/>
</dbReference>
<dbReference type="InterPro" id="IPR005000">
    <property type="entry name" value="Aldolase/citrate-lyase_domain"/>
</dbReference>
<dbReference type="GO" id="GO:0046872">
    <property type="term" value="F:metal ion binding"/>
    <property type="evidence" value="ECO:0007669"/>
    <property type="project" value="UniProtKB-KW"/>
</dbReference>
<evidence type="ECO:0000256" key="2">
    <source>
        <dbReference type="ARBA" id="ARBA00022723"/>
    </source>
</evidence>
<dbReference type="Gene3D" id="3.20.20.60">
    <property type="entry name" value="Phosphoenolpyruvate-binding domains"/>
    <property type="match status" value="1"/>
</dbReference>
<evidence type="ECO:0000313" key="6">
    <source>
        <dbReference type="Proteomes" id="UP000050509"/>
    </source>
</evidence>